<evidence type="ECO:0000256" key="1">
    <source>
        <dbReference type="ARBA" id="ARBA00010282"/>
    </source>
</evidence>
<evidence type="ECO:0000259" key="2">
    <source>
        <dbReference type="Pfam" id="PF02657"/>
    </source>
</evidence>
<dbReference type="Gene3D" id="3.90.1010.10">
    <property type="match status" value="1"/>
</dbReference>
<dbReference type="SUPFAM" id="SSF82649">
    <property type="entry name" value="SufE/NifU"/>
    <property type="match status" value="1"/>
</dbReference>
<proteinExistence type="inferred from homology"/>
<dbReference type="PANTHER" id="PTHR43597">
    <property type="entry name" value="SULFUR ACCEPTOR PROTEIN CSDE"/>
    <property type="match status" value="1"/>
</dbReference>
<dbReference type="Pfam" id="PF02657">
    <property type="entry name" value="SufE"/>
    <property type="match status" value="1"/>
</dbReference>
<evidence type="ECO:0000313" key="4">
    <source>
        <dbReference type="Proteomes" id="UP001241056"/>
    </source>
</evidence>
<dbReference type="PANTHER" id="PTHR43597:SF5">
    <property type="entry name" value="SUFE-LIKE PROTEIN 2, CHLOROPLASTIC"/>
    <property type="match status" value="1"/>
</dbReference>
<gene>
    <name evidence="3" type="ORF">QEZ41_08610</name>
</gene>
<organism evidence="3 4">
    <name type="scientific">Thiopseudomonas acetoxidans</name>
    <dbReference type="NCBI Taxonomy" id="3041622"/>
    <lineage>
        <taxon>Bacteria</taxon>
        <taxon>Pseudomonadati</taxon>
        <taxon>Pseudomonadota</taxon>
        <taxon>Gammaproteobacteria</taxon>
        <taxon>Pseudomonadales</taxon>
        <taxon>Pseudomonadaceae</taxon>
        <taxon>Thiopseudomonas</taxon>
    </lineage>
</organism>
<dbReference type="EMBL" id="JAUCDY010000010">
    <property type="protein sequence ID" value="MDM7858334.1"/>
    <property type="molecule type" value="Genomic_DNA"/>
</dbReference>
<accession>A0ABT7SQR7</accession>
<feature type="domain" description="Fe-S metabolism associated" evidence="2">
    <location>
        <begin position="13"/>
        <end position="132"/>
    </location>
</feature>
<comment type="caution">
    <text evidence="3">The sequence shown here is derived from an EMBL/GenBank/DDBJ whole genome shotgun (WGS) entry which is preliminary data.</text>
</comment>
<protein>
    <submittedName>
        <fullName evidence="3">SufE family protein</fullName>
    </submittedName>
</protein>
<keyword evidence="4" id="KW-1185">Reference proteome</keyword>
<comment type="similarity">
    <text evidence="1">Belongs to the SufE family.</text>
</comment>
<dbReference type="InterPro" id="IPR003808">
    <property type="entry name" value="Fe-S_metab-assoc_dom"/>
</dbReference>
<sequence>MSPLSPAAHNTLSEFKACHSWENRARLLLKYGQQLDPITSEQRQQDNLIRGCESPVWCLLQQQDGTLQIQLDTDSRLLKGLLAVLQVRIQGITAADLAQVDINDWFTQLGLSRQLSPSRSNGLNAVIQHIRTQLA</sequence>
<reference evidence="3 4" key="1">
    <citation type="submission" date="2023-06" db="EMBL/GenBank/DDBJ databases">
        <title>Thiopseudomonas sp. CY1220 draft genome sequence.</title>
        <authorList>
            <person name="Zhao G."/>
            <person name="An M."/>
        </authorList>
    </citation>
    <scope>NUCLEOTIDE SEQUENCE [LARGE SCALE GENOMIC DNA]</scope>
    <source>
        <strain evidence="3 4">CY1220</strain>
    </source>
</reference>
<name>A0ABT7SQR7_9GAMM</name>
<dbReference type="Proteomes" id="UP001241056">
    <property type="component" value="Unassembled WGS sequence"/>
</dbReference>
<evidence type="ECO:0000313" key="3">
    <source>
        <dbReference type="EMBL" id="MDM7858334.1"/>
    </source>
</evidence>
<dbReference type="RefSeq" id="WP_289411031.1">
    <property type="nucleotide sequence ID" value="NZ_JAUCDY010000010.1"/>
</dbReference>